<feature type="transmembrane region" description="Helical" evidence="2">
    <location>
        <begin position="12"/>
        <end position="36"/>
    </location>
</feature>
<dbReference type="Proteomes" id="UP001193501">
    <property type="component" value="Unassembled WGS sequence"/>
</dbReference>
<sequence length="438" mass="44268">MTALAPQGPGALGLSAGFLGSVVLHGLGAALFLALAGPSALPDQPLPKSELRIETQGLTEDRAKPKAAPGERLAERAPQAQRLAEGALPVSTAEAIAPLAEPAPAVRPGAPALTAAAPSSAALSAVAAAPPLAAAPAPGPALAAAAPQGAPLAAAAPPPGASAPVTPDLSPVTAELAWSGEGTVDPVSVQAIASFMRPGEVQGDKVRDGLEGLLASVPCGRVQAEFDPATGGLALRGHIPEEGLKAPLLEALQAQLGAGIAVRAELAILPRPQCGALAGIADVGLPQSQDQLTNPRLIGADAQARTFTYGAGQSLVLDLAAPDYDAYLYVDYFDAGGNVIHLTPNDQVPLRLREAKTALKVGAGDQGEPFLQITVGPPYGQEIAVAFAASAPLFEGLRPLMEPAGPYLEALKAKVAEARAKDPEFKGEWVYFMVVTHP</sequence>
<evidence type="ECO:0000256" key="2">
    <source>
        <dbReference type="SAM" id="Phobius"/>
    </source>
</evidence>
<gene>
    <name evidence="3" type="ORF">GV832_14555</name>
</gene>
<accession>A0AAE4YCD1</accession>
<protein>
    <recommendedName>
        <fullName evidence="5">DUF4384 domain-containing protein</fullName>
    </recommendedName>
</protein>
<evidence type="ECO:0000313" key="3">
    <source>
        <dbReference type="EMBL" id="NBZ88811.1"/>
    </source>
</evidence>
<reference evidence="3" key="1">
    <citation type="submission" date="2020-01" db="EMBL/GenBank/DDBJ databases">
        <authorList>
            <person name="Chen W.-M."/>
        </authorList>
    </citation>
    <scope>NUCLEOTIDE SEQUENCE</scope>
    <source>
        <strain evidence="3">CYK-10</strain>
    </source>
</reference>
<keyword evidence="4" id="KW-1185">Reference proteome</keyword>
<dbReference type="EMBL" id="JAABNR010000013">
    <property type="protein sequence ID" value="NBZ88811.1"/>
    <property type="molecule type" value="Genomic_DNA"/>
</dbReference>
<evidence type="ECO:0000313" key="4">
    <source>
        <dbReference type="Proteomes" id="UP001193501"/>
    </source>
</evidence>
<evidence type="ECO:0000256" key="1">
    <source>
        <dbReference type="SAM" id="MobiDB-lite"/>
    </source>
</evidence>
<dbReference type="RefSeq" id="WP_168775619.1">
    <property type="nucleotide sequence ID" value="NZ_JAABNR010000013.1"/>
</dbReference>
<organism evidence="3 4">
    <name type="scientific">Stagnihabitans tardus</name>
    <dbReference type="NCBI Taxonomy" id="2699202"/>
    <lineage>
        <taxon>Bacteria</taxon>
        <taxon>Pseudomonadati</taxon>
        <taxon>Pseudomonadota</taxon>
        <taxon>Alphaproteobacteria</taxon>
        <taxon>Rhodobacterales</taxon>
        <taxon>Paracoccaceae</taxon>
        <taxon>Stagnihabitans</taxon>
    </lineage>
</organism>
<proteinExistence type="predicted"/>
<comment type="caution">
    <text evidence="3">The sequence shown here is derived from an EMBL/GenBank/DDBJ whole genome shotgun (WGS) entry which is preliminary data.</text>
</comment>
<keyword evidence="2" id="KW-0472">Membrane</keyword>
<name>A0AAE4YCD1_9RHOB</name>
<feature type="region of interest" description="Disordered" evidence="1">
    <location>
        <begin position="55"/>
        <end position="77"/>
    </location>
</feature>
<feature type="compositionally biased region" description="Basic and acidic residues" evidence="1">
    <location>
        <begin position="55"/>
        <end position="64"/>
    </location>
</feature>
<keyword evidence="2" id="KW-0812">Transmembrane</keyword>
<evidence type="ECO:0008006" key="5">
    <source>
        <dbReference type="Google" id="ProtNLM"/>
    </source>
</evidence>
<dbReference type="AlphaFoldDB" id="A0AAE4YCD1"/>
<keyword evidence="2" id="KW-1133">Transmembrane helix</keyword>